<gene>
    <name evidence="2" type="ORF">NTJ_07498</name>
</gene>
<name>A0ABN7AR54_9HEMI</name>
<reference evidence="2 3" key="1">
    <citation type="submission" date="2023-09" db="EMBL/GenBank/DDBJ databases">
        <title>Nesidiocoris tenuis whole genome shotgun sequence.</title>
        <authorList>
            <person name="Shibata T."/>
            <person name="Shimoda M."/>
            <person name="Kobayashi T."/>
            <person name="Uehara T."/>
        </authorList>
    </citation>
    <scope>NUCLEOTIDE SEQUENCE [LARGE SCALE GENOMIC DNA]</scope>
    <source>
        <strain evidence="2 3">Japan</strain>
    </source>
</reference>
<evidence type="ECO:0000313" key="2">
    <source>
        <dbReference type="EMBL" id="BES94689.1"/>
    </source>
</evidence>
<evidence type="ECO:0000256" key="1">
    <source>
        <dbReference type="SAM" id="MobiDB-lite"/>
    </source>
</evidence>
<accession>A0ABN7AR54</accession>
<protein>
    <submittedName>
        <fullName evidence="2">Uncharacterized protein</fullName>
    </submittedName>
</protein>
<feature type="region of interest" description="Disordered" evidence="1">
    <location>
        <begin position="1"/>
        <end position="100"/>
    </location>
</feature>
<sequence length="451" mass="50568">MKLPPINLSSGTPNGLVDSKHFSMNQGEKGRRLSSRPVPVTSGSSSVDEDEDLTSGKPAEDSDGSLSSDEDLAQGPSASDESSSEEESDSAGQPIIERYIVPPRWSQTRPEPVTMATVTEYEAWAVGVEMVVQKLLAEHPYNTVGNLLRFYKTFKNSGEPLTSYYKKHVATLTRGQHTCVGLGLLLMSRLKALYPHLAGKFFIASSEEAIEETPLYLSRPPWDPHDAMEKEHVLVACRIRVGKREGVMLLDPGYHVARVITVMRDGNYPNTGWFKHTEESWVERDYCYRFNDLDVSSDYVLWEIKEKRPNKPKAHMTTNAVYVGSHFQSAVCVTEKRNFVYTYRSLLSRSTKGEVTSGVHFLVDHLSSDSVVNVIYTNSKGVKSRGRIPFLSIYRQRLTSDEEEMLRSVEETFGCGLNLMDVLTETAEMLADRQFVDSLRLINCSINITGT</sequence>
<keyword evidence="3" id="KW-1185">Reference proteome</keyword>
<proteinExistence type="predicted"/>
<evidence type="ECO:0000313" key="3">
    <source>
        <dbReference type="Proteomes" id="UP001307889"/>
    </source>
</evidence>
<dbReference type="Proteomes" id="UP001307889">
    <property type="component" value="Chromosome 5"/>
</dbReference>
<organism evidence="2 3">
    <name type="scientific">Nesidiocoris tenuis</name>
    <dbReference type="NCBI Taxonomy" id="355587"/>
    <lineage>
        <taxon>Eukaryota</taxon>
        <taxon>Metazoa</taxon>
        <taxon>Ecdysozoa</taxon>
        <taxon>Arthropoda</taxon>
        <taxon>Hexapoda</taxon>
        <taxon>Insecta</taxon>
        <taxon>Pterygota</taxon>
        <taxon>Neoptera</taxon>
        <taxon>Paraneoptera</taxon>
        <taxon>Hemiptera</taxon>
        <taxon>Heteroptera</taxon>
        <taxon>Panheteroptera</taxon>
        <taxon>Cimicomorpha</taxon>
        <taxon>Miridae</taxon>
        <taxon>Dicyphina</taxon>
        <taxon>Nesidiocoris</taxon>
    </lineage>
</organism>
<dbReference type="EMBL" id="AP028913">
    <property type="protein sequence ID" value="BES94689.1"/>
    <property type="molecule type" value="Genomic_DNA"/>
</dbReference>